<reference evidence="2 3" key="1">
    <citation type="journal article" date="2012" name="Nat. Biotechnol.">
        <title>Draft genome sequence of pigeonpea (Cajanus cajan), an orphan legume crop of resource-poor farmers.</title>
        <authorList>
            <person name="Varshney R.K."/>
            <person name="Chen W."/>
            <person name="Li Y."/>
            <person name="Bharti A.K."/>
            <person name="Saxena R.K."/>
            <person name="Schlueter J.A."/>
            <person name="Donoghue M.T."/>
            <person name="Azam S."/>
            <person name="Fan G."/>
            <person name="Whaley A.M."/>
            <person name="Farmer A.D."/>
            <person name="Sheridan J."/>
            <person name="Iwata A."/>
            <person name="Tuteja R."/>
            <person name="Penmetsa R.V."/>
            <person name="Wu W."/>
            <person name="Upadhyaya H.D."/>
            <person name="Yang S.P."/>
            <person name="Shah T."/>
            <person name="Saxena K.B."/>
            <person name="Michael T."/>
            <person name="McCombie W.R."/>
            <person name="Yang B."/>
            <person name="Zhang G."/>
            <person name="Yang H."/>
            <person name="Wang J."/>
            <person name="Spillane C."/>
            <person name="Cook D.R."/>
            <person name="May G.D."/>
            <person name="Xu X."/>
            <person name="Jackson S.A."/>
        </authorList>
    </citation>
    <scope>NUCLEOTIDE SEQUENCE [LARGE SCALE GENOMIC DNA]</scope>
    <source>
        <strain evidence="3">cv. Asha</strain>
    </source>
</reference>
<dbReference type="Proteomes" id="UP000075243">
    <property type="component" value="Chromosome 11"/>
</dbReference>
<dbReference type="AlphaFoldDB" id="A0A151SIN4"/>
<name>A0A151SIN4_CAJCA</name>
<proteinExistence type="predicted"/>
<feature type="domain" description="Reverse transcriptase" evidence="1">
    <location>
        <begin position="1"/>
        <end position="170"/>
    </location>
</feature>
<evidence type="ECO:0000259" key="1">
    <source>
        <dbReference type="PROSITE" id="PS50878"/>
    </source>
</evidence>
<protein>
    <submittedName>
        <fullName evidence="2">Retrovirus-related Pol polyprotein from transposon 17.6</fullName>
    </submittedName>
</protein>
<evidence type="ECO:0000313" key="3">
    <source>
        <dbReference type="Proteomes" id="UP000075243"/>
    </source>
</evidence>
<dbReference type="InterPro" id="IPR000477">
    <property type="entry name" value="RT_dom"/>
</dbReference>
<dbReference type="PANTHER" id="PTHR24559:SF444">
    <property type="entry name" value="REVERSE TRANSCRIPTASE DOMAIN-CONTAINING PROTEIN"/>
    <property type="match status" value="1"/>
</dbReference>
<sequence>MLLVKKKDGTMRLCGNYRQLNKVTIKKRYPLPQIDGMMDQLVGACVFSKIDLRSDYHQIRVKFEDIPKITFRTRYRHYEYVVMPFGVTNAPGVFMDYMNRICHPYLDRFVVVFINDILVYSKTREEHTEHLRIVLQTVKDKRLYTKLSKCEFWLDIVNFLEHVVFEGRIVINPSKVEMILEWKTSKSIFEIRSLIGLTGYYRMFVEGFSKLALPLTKLTRKNQSFVWDSKCGKSF</sequence>
<accession>A0A151SIN4</accession>
<dbReference type="Gramene" id="C.cajan_00834.t">
    <property type="protein sequence ID" value="C.cajan_00834.t.cds1"/>
    <property type="gene ID" value="C.cajan_00834"/>
</dbReference>
<dbReference type="InterPro" id="IPR053134">
    <property type="entry name" value="RNA-dir_DNA_polymerase"/>
</dbReference>
<dbReference type="Pfam" id="PF00078">
    <property type="entry name" value="RVT_1"/>
    <property type="match status" value="1"/>
</dbReference>
<gene>
    <name evidence="2" type="ORF">KK1_000857</name>
</gene>
<dbReference type="EMBL" id="CM003613">
    <property type="protein sequence ID" value="KYP54662.1"/>
    <property type="molecule type" value="Genomic_DNA"/>
</dbReference>
<dbReference type="InterPro" id="IPR043502">
    <property type="entry name" value="DNA/RNA_pol_sf"/>
</dbReference>
<dbReference type="PANTHER" id="PTHR24559">
    <property type="entry name" value="TRANSPOSON TY3-I GAG-POL POLYPROTEIN"/>
    <property type="match status" value="1"/>
</dbReference>
<dbReference type="InterPro" id="IPR043128">
    <property type="entry name" value="Rev_trsase/Diguanyl_cyclase"/>
</dbReference>
<organism evidence="2 3">
    <name type="scientific">Cajanus cajan</name>
    <name type="common">Pigeon pea</name>
    <name type="synonym">Cajanus indicus</name>
    <dbReference type="NCBI Taxonomy" id="3821"/>
    <lineage>
        <taxon>Eukaryota</taxon>
        <taxon>Viridiplantae</taxon>
        <taxon>Streptophyta</taxon>
        <taxon>Embryophyta</taxon>
        <taxon>Tracheophyta</taxon>
        <taxon>Spermatophyta</taxon>
        <taxon>Magnoliopsida</taxon>
        <taxon>eudicotyledons</taxon>
        <taxon>Gunneridae</taxon>
        <taxon>Pentapetalae</taxon>
        <taxon>rosids</taxon>
        <taxon>fabids</taxon>
        <taxon>Fabales</taxon>
        <taxon>Fabaceae</taxon>
        <taxon>Papilionoideae</taxon>
        <taxon>50 kb inversion clade</taxon>
        <taxon>NPAAA clade</taxon>
        <taxon>indigoferoid/millettioid clade</taxon>
        <taxon>Phaseoleae</taxon>
        <taxon>Cajanus</taxon>
    </lineage>
</organism>
<dbReference type="CDD" id="cd01647">
    <property type="entry name" value="RT_LTR"/>
    <property type="match status" value="1"/>
</dbReference>
<evidence type="ECO:0000313" key="2">
    <source>
        <dbReference type="EMBL" id="KYP54662.1"/>
    </source>
</evidence>
<keyword evidence="3" id="KW-1185">Reference proteome</keyword>
<dbReference type="SUPFAM" id="SSF56672">
    <property type="entry name" value="DNA/RNA polymerases"/>
    <property type="match status" value="1"/>
</dbReference>
<dbReference type="Gene3D" id="3.10.10.10">
    <property type="entry name" value="HIV Type 1 Reverse Transcriptase, subunit A, domain 1"/>
    <property type="match status" value="1"/>
</dbReference>
<dbReference type="Gene3D" id="3.30.70.270">
    <property type="match status" value="2"/>
</dbReference>
<dbReference type="PROSITE" id="PS50878">
    <property type="entry name" value="RT_POL"/>
    <property type="match status" value="1"/>
</dbReference>